<reference evidence="1" key="1">
    <citation type="submission" date="2014-09" db="EMBL/GenBank/DDBJ databases">
        <title>Draft genome sequence of an oleaginous Mucoromycotina fungus Mucor ambiguus NBRC6742.</title>
        <authorList>
            <person name="Takeda I."/>
            <person name="Yamane N."/>
            <person name="Morita T."/>
            <person name="Tamano K."/>
            <person name="Machida M."/>
            <person name="Baker S."/>
            <person name="Koike H."/>
        </authorList>
    </citation>
    <scope>NUCLEOTIDE SEQUENCE</scope>
    <source>
        <strain evidence="1">NBRC 6742</strain>
    </source>
</reference>
<dbReference type="EMBL" id="DF836655">
    <property type="protein sequence ID" value="GAN10532.1"/>
    <property type="molecule type" value="Genomic_DNA"/>
</dbReference>
<protein>
    <submittedName>
        <fullName evidence="1">Uncharacterized protein</fullName>
    </submittedName>
</protein>
<dbReference type="Proteomes" id="UP000053815">
    <property type="component" value="Unassembled WGS sequence"/>
</dbReference>
<accession>A0A0C9N3A5</accession>
<evidence type="ECO:0000313" key="2">
    <source>
        <dbReference type="Proteomes" id="UP000053815"/>
    </source>
</evidence>
<evidence type="ECO:0000313" key="1">
    <source>
        <dbReference type="EMBL" id="GAN10532.1"/>
    </source>
</evidence>
<name>A0A0C9N3A5_9FUNG</name>
<keyword evidence="2" id="KW-1185">Reference proteome</keyword>
<dbReference type="AlphaFoldDB" id="A0A0C9N3A5"/>
<sequence>MVAIEKKIKVLGRANVLLDIATNDSFKDGNEGDAVDIKANNNGTTNAVEAKVINGLAEQDAIYQMTLPYLQLQNTAKFEYI</sequence>
<gene>
    <name evidence="1" type="ORF">MAM1_0366d10074</name>
</gene>
<proteinExistence type="predicted"/>
<organism evidence="1">
    <name type="scientific">Mucor ambiguus</name>
    <dbReference type="NCBI Taxonomy" id="91626"/>
    <lineage>
        <taxon>Eukaryota</taxon>
        <taxon>Fungi</taxon>
        <taxon>Fungi incertae sedis</taxon>
        <taxon>Mucoromycota</taxon>
        <taxon>Mucoromycotina</taxon>
        <taxon>Mucoromycetes</taxon>
        <taxon>Mucorales</taxon>
        <taxon>Mucorineae</taxon>
        <taxon>Mucoraceae</taxon>
        <taxon>Mucor</taxon>
    </lineage>
</organism>